<dbReference type="PROSITE" id="PS50893">
    <property type="entry name" value="ABC_TRANSPORTER_2"/>
    <property type="match status" value="1"/>
</dbReference>
<dbReference type="FunFam" id="3.40.50.300:FF:000589">
    <property type="entry name" value="ABC transporter, ATP-binding subunit"/>
    <property type="match status" value="1"/>
</dbReference>
<evidence type="ECO:0000256" key="3">
    <source>
        <dbReference type="ARBA" id="ARBA00022448"/>
    </source>
</evidence>
<keyword evidence="3" id="KW-0813">Transport</keyword>
<dbReference type="PANTHER" id="PTHR42711:SF5">
    <property type="entry name" value="ABC TRANSPORTER ATP-BINDING PROTEIN NATA"/>
    <property type="match status" value="1"/>
</dbReference>
<dbReference type="Pfam" id="PF00005">
    <property type="entry name" value="ABC_tran"/>
    <property type="match status" value="1"/>
</dbReference>
<keyword evidence="4" id="KW-1003">Cell membrane</keyword>
<organism evidence="10">
    <name type="scientific">Fervidobacterium pennivorans</name>
    <dbReference type="NCBI Taxonomy" id="93466"/>
    <lineage>
        <taxon>Bacteria</taxon>
        <taxon>Thermotogati</taxon>
        <taxon>Thermotogota</taxon>
        <taxon>Thermotogae</taxon>
        <taxon>Thermotogales</taxon>
        <taxon>Fervidobacteriaceae</taxon>
        <taxon>Fervidobacterium</taxon>
    </lineage>
</organism>
<evidence type="ECO:0000259" key="9">
    <source>
        <dbReference type="PROSITE" id="PS50893"/>
    </source>
</evidence>
<keyword evidence="6 10" id="KW-0067">ATP-binding</keyword>
<evidence type="ECO:0000256" key="6">
    <source>
        <dbReference type="ARBA" id="ARBA00022840"/>
    </source>
</evidence>
<feature type="domain" description="ABC transporter" evidence="9">
    <location>
        <begin position="8"/>
        <end position="232"/>
    </location>
</feature>
<dbReference type="GO" id="GO:0005524">
    <property type="term" value="F:ATP binding"/>
    <property type="evidence" value="ECO:0007669"/>
    <property type="project" value="UniProtKB-KW"/>
</dbReference>
<dbReference type="CDD" id="cd03263">
    <property type="entry name" value="ABC_subfamily_A"/>
    <property type="match status" value="1"/>
</dbReference>
<evidence type="ECO:0000256" key="8">
    <source>
        <dbReference type="ARBA" id="ARBA00023136"/>
    </source>
</evidence>
<evidence type="ECO:0000256" key="7">
    <source>
        <dbReference type="ARBA" id="ARBA00022967"/>
    </source>
</evidence>
<proteinExistence type="inferred from homology"/>
<dbReference type="GO" id="GO:0005886">
    <property type="term" value="C:plasma membrane"/>
    <property type="evidence" value="ECO:0007669"/>
    <property type="project" value="UniProtKB-SubCell"/>
</dbReference>
<gene>
    <name evidence="10" type="ORF">ENU12_00290</name>
</gene>
<dbReference type="InterPro" id="IPR017871">
    <property type="entry name" value="ABC_transporter-like_CS"/>
</dbReference>
<keyword evidence="7" id="KW-1278">Translocase</keyword>
<dbReference type="SMART" id="SM00382">
    <property type="entry name" value="AAA"/>
    <property type="match status" value="1"/>
</dbReference>
<dbReference type="InterPro" id="IPR027417">
    <property type="entry name" value="P-loop_NTPase"/>
</dbReference>
<keyword evidence="8" id="KW-0472">Membrane</keyword>
<protein>
    <submittedName>
        <fullName evidence="10">ABC transporter ATP-binding protein</fullName>
    </submittedName>
</protein>
<keyword evidence="5" id="KW-0547">Nucleotide-binding</keyword>
<comment type="caution">
    <text evidence="10">The sequence shown here is derived from an EMBL/GenBank/DDBJ whole genome shotgun (WGS) entry which is preliminary data.</text>
</comment>
<evidence type="ECO:0000313" key="10">
    <source>
        <dbReference type="EMBL" id="HGQ76378.1"/>
    </source>
</evidence>
<reference evidence="10" key="1">
    <citation type="journal article" date="2020" name="mSystems">
        <title>Genome- and Community-Level Interaction Insights into Carbon Utilization and Element Cycling Functions of Hydrothermarchaeota in Hydrothermal Sediment.</title>
        <authorList>
            <person name="Zhou Z."/>
            <person name="Liu Y."/>
            <person name="Xu W."/>
            <person name="Pan J."/>
            <person name="Luo Z.H."/>
            <person name="Li M."/>
        </authorList>
    </citation>
    <scope>NUCLEOTIDE SEQUENCE [LARGE SCALE GENOMIC DNA]</scope>
    <source>
        <strain evidence="10">SpSt-640</strain>
    </source>
</reference>
<dbReference type="EMBL" id="DTBH01000008">
    <property type="protein sequence ID" value="HGQ76378.1"/>
    <property type="molecule type" value="Genomic_DNA"/>
</dbReference>
<evidence type="ECO:0000256" key="2">
    <source>
        <dbReference type="ARBA" id="ARBA00005417"/>
    </source>
</evidence>
<accession>A0A7V4FF76</accession>
<dbReference type="SUPFAM" id="SSF52540">
    <property type="entry name" value="P-loop containing nucleoside triphosphate hydrolases"/>
    <property type="match status" value="1"/>
</dbReference>
<dbReference type="GO" id="GO:0016887">
    <property type="term" value="F:ATP hydrolysis activity"/>
    <property type="evidence" value="ECO:0007669"/>
    <property type="project" value="InterPro"/>
</dbReference>
<dbReference type="InterPro" id="IPR003439">
    <property type="entry name" value="ABC_transporter-like_ATP-bd"/>
</dbReference>
<evidence type="ECO:0000256" key="1">
    <source>
        <dbReference type="ARBA" id="ARBA00004236"/>
    </source>
</evidence>
<dbReference type="Gene3D" id="3.40.50.300">
    <property type="entry name" value="P-loop containing nucleotide triphosphate hydrolases"/>
    <property type="match status" value="1"/>
</dbReference>
<evidence type="ECO:0000256" key="5">
    <source>
        <dbReference type="ARBA" id="ARBA00022741"/>
    </source>
</evidence>
<evidence type="ECO:0000256" key="4">
    <source>
        <dbReference type="ARBA" id="ARBA00022475"/>
    </source>
</evidence>
<sequence length="293" mass="33306">MTENNFALVATDLKKYYPSVKAVDGVSIELKKGEIISILGPNGAGKTTTVEMLEGLRKPDSGRIVYFEKYEKITNEVKERIGVCLQENFFFEELTVFETIRLYASLYNTKADFEEIIDTFQLGEKLKARIKYLSGGQKQRLAVALAFLNNPDIVFLDEPTVGLDPQARRHLWDVILKYKREGKSIILTTHYMEEAHQLSDRVYIMDHGKVIAHGTPQELISSSGLNSVIEFPKQYAEKINLEGMIITGEYAYVSVTDPVPIIEKLLKANVRNFVLRHPTLEDVFLKLTGRKID</sequence>
<dbReference type="AlphaFoldDB" id="A0A7V4FF76"/>
<dbReference type="PROSITE" id="PS00211">
    <property type="entry name" value="ABC_TRANSPORTER_1"/>
    <property type="match status" value="1"/>
</dbReference>
<comment type="similarity">
    <text evidence="2">Belongs to the ABC transporter superfamily.</text>
</comment>
<dbReference type="InterPro" id="IPR003593">
    <property type="entry name" value="AAA+_ATPase"/>
</dbReference>
<dbReference type="PANTHER" id="PTHR42711">
    <property type="entry name" value="ABC TRANSPORTER ATP-BINDING PROTEIN"/>
    <property type="match status" value="1"/>
</dbReference>
<name>A0A7V4FF76_FERPE</name>
<dbReference type="InterPro" id="IPR050763">
    <property type="entry name" value="ABC_transporter_ATP-binding"/>
</dbReference>
<comment type="subcellular location">
    <subcellularLocation>
        <location evidence="1">Cell membrane</location>
    </subcellularLocation>
</comment>